<dbReference type="CDD" id="cd10448">
    <property type="entry name" value="GIY-YIG_unchar_3"/>
    <property type="match status" value="1"/>
</dbReference>
<dbReference type="PROSITE" id="PS50164">
    <property type="entry name" value="GIY_YIG"/>
    <property type="match status" value="1"/>
</dbReference>
<dbReference type="Pfam" id="PF01541">
    <property type="entry name" value="GIY-YIG"/>
    <property type="match status" value="1"/>
</dbReference>
<keyword evidence="4" id="KW-1185">Reference proteome</keyword>
<dbReference type="InterPro" id="IPR050190">
    <property type="entry name" value="UPF0213_domain"/>
</dbReference>
<dbReference type="InterPro" id="IPR000305">
    <property type="entry name" value="GIY-YIG_endonuc"/>
</dbReference>
<dbReference type="PANTHER" id="PTHR34477:SF5">
    <property type="entry name" value="BSL5627 PROTEIN"/>
    <property type="match status" value="1"/>
</dbReference>
<proteinExistence type="inferred from homology"/>
<organism evidence="3 4">
    <name type="scientific">Kaistia terrae</name>
    <dbReference type="NCBI Taxonomy" id="537017"/>
    <lineage>
        <taxon>Bacteria</taxon>
        <taxon>Pseudomonadati</taxon>
        <taxon>Pseudomonadota</taxon>
        <taxon>Alphaproteobacteria</taxon>
        <taxon>Hyphomicrobiales</taxon>
        <taxon>Kaistiaceae</taxon>
        <taxon>Kaistia</taxon>
    </lineage>
</organism>
<evidence type="ECO:0000256" key="1">
    <source>
        <dbReference type="ARBA" id="ARBA00007435"/>
    </source>
</evidence>
<comment type="similarity">
    <text evidence="1">Belongs to the UPF0213 family.</text>
</comment>
<dbReference type="Proteomes" id="UP001596150">
    <property type="component" value="Unassembled WGS sequence"/>
</dbReference>
<gene>
    <name evidence="3" type="ORF">ACFPP9_11025</name>
</gene>
<accession>A0ABW0PXU6</accession>
<dbReference type="InterPro" id="IPR035901">
    <property type="entry name" value="GIY-YIG_endonuc_sf"/>
</dbReference>
<sequence>MTPCVYILASSYNGTLYIGVTSNLPQRVWQHREGLFDGFTKRYGVKTLIYREIHDTMESAIGREKQMKLWKRSWKIELIERNNPNWLDLYDTIAL</sequence>
<feature type="domain" description="GIY-YIG" evidence="2">
    <location>
        <begin position="1"/>
        <end position="77"/>
    </location>
</feature>
<dbReference type="EMBL" id="JBHSML010000003">
    <property type="protein sequence ID" value="MFC5516302.1"/>
    <property type="molecule type" value="Genomic_DNA"/>
</dbReference>
<dbReference type="RefSeq" id="WP_266341498.1">
    <property type="nucleotide sequence ID" value="NZ_JBHSML010000003.1"/>
</dbReference>
<reference evidence="4" key="1">
    <citation type="journal article" date="2019" name="Int. J. Syst. Evol. Microbiol.">
        <title>The Global Catalogue of Microorganisms (GCM) 10K type strain sequencing project: providing services to taxonomists for standard genome sequencing and annotation.</title>
        <authorList>
            <consortium name="The Broad Institute Genomics Platform"/>
            <consortium name="The Broad Institute Genome Sequencing Center for Infectious Disease"/>
            <person name="Wu L."/>
            <person name="Ma J."/>
        </authorList>
    </citation>
    <scope>NUCLEOTIDE SEQUENCE [LARGE SCALE GENOMIC DNA]</scope>
    <source>
        <strain evidence="4">KACC 12633</strain>
    </source>
</reference>
<evidence type="ECO:0000313" key="3">
    <source>
        <dbReference type="EMBL" id="MFC5516302.1"/>
    </source>
</evidence>
<comment type="caution">
    <text evidence="3">The sequence shown here is derived from an EMBL/GenBank/DDBJ whole genome shotgun (WGS) entry which is preliminary data.</text>
</comment>
<dbReference type="Gene3D" id="3.40.1440.10">
    <property type="entry name" value="GIY-YIG endonuclease"/>
    <property type="match status" value="1"/>
</dbReference>
<protein>
    <submittedName>
        <fullName evidence="3">GIY-YIG nuclease family protein</fullName>
    </submittedName>
</protein>
<evidence type="ECO:0000259" key="2">
    <source>
        <dbReference type="PROSITE" id="PS50164"/>
    </source>
</evidence>
<dbReference type="PANTHER" id="PTHR34477">
    <property type="entry name" value="UPF0213 PROTEIN YHBQ"/>
    <property type="match status" value="1"/>
</dbReference>
<dbReference type="SUPFAM" id="SSF82771">
    <property type="entry name" value="GIY-YIG endonuclease"/>
    <property type="match status" value="1"/>
</dbReference>
<evidence type="ECO:0000313" key="4">
    <source>
        <dbReference type="Proteomes" id="UP001596150"/>
    </source>
</evidence>
<name>A0ABW0PXU6_9HYPH</name>